<keyword evidence="2" id="KW-1185">Reference proteome</keyword>
<gene>
    <name evidence="1" type="ORF">SPV1_09423</name>
</gene>
<organism evidence="1 2">
    <name type="scientific">Mariprofundus ferrooxydans PV-1</name>
    <dbReference type="NCBI Taxonomy" id="314345"/>
    <lineage>
        <taxon>Bacteria</taxon>
        <taxon>Pseudomonadati</taxon>
        <taxon>Pseudomonadota</taxon>
        <taxon>Candidatius Mariprofundia</taxon>
        <taxon>Mariprofundales</taxon>
        <taxon>Mariprofundaceae</taxon>
        <taxon>Mariprofundus</taxon>
    </lineage>
</organism>
<sequence length="327" mass="36786">MLDKVTKSTPKKQHFVPQFILRNFTSGKKEQVWVFDKHEDRSFPSSVLKAACSNGYYNITEDGVNVTLEHRLASLETSTSMVISNLVKTESLATLSSEDMSVLSLFCSVQLLRTNQQREFVKQFQDSIATWVEARGGKVEDVENFEVLDDEEIKRSHVQNIASLAFEFSELFRKKHLKLVKAAPATQFIISDNPIVMHNHLPRPGRGNLGLNCKGIEVQFPISSNLCLVFVCEKLISEIVSKMKDVQGKKTLGVLIPVDTAEIESFVNALDDGKAQTLKPENMDFHNSLQVIQSSRYVYSATNNFLLVQDILSKSPECRLSPRISSN</sequence>
<dbReference type="EMBL" id="AATS01000005">
    <property type="protein sequence ID" value="EAU54904.1"/>
    <property type="molecule type" value="Genomic_DNA"/>
</dbReference>
<dbReference type="AlphaFoldDB" id="Q0EZY0"/>
<dbReference type="HOGENOM" id="CLU_053278_0_0_0"/>
<evidence type="ECO:0008006" key="3">
    <source>
        <dbReference type="Google" id="ProtNLM"/>
    </source>
</evidence>
<dbReference type="Pfam" id="PF14022">
    <property type="entry name" value="DUF4238"/>
    <property type="match status" value="1"/>
</dbReference>
<dbReference type="Proteomes" id="UP000005297">
    <property type="component" value="Unassembled WGS sequence"/>
</dbReference>
<evidence type="ECO:0000313" key="2">
    <source>
        <dbReference type="Proteomes" id="UP000005297"/>
    </source>
</evidence>
<comment type="caution">
    <text evidence="1">The sequence shown here is derived from an EMBL/GenBank/DDBJ whole genome shotgun (WGS) entry which is preliminary data.</text>
</comment>
<dbReference type="RefSeq" id="WP_009849405.1">
    <property type="nucleotide sequence ID" value="NZ_DS022294.1"/>
</dbReference>
<evidence type="ECO:0000313" key="1">
    <source>
        <dbReference type="EMBL" id="EAU54904.1"/>
    </source>
</evidence>
<name>Q0EZY0_9PROT</name>
<dbReference type="OrthoDB" id="9148269at2"/>
<dbReference type="eggNOG" id="ENOG5032RBJ">
    <property type="taxonomic scope" value="Bacteria"/>
</dbReference>
<protein>
    <recommendedName>
        <fullName evidence="3">DUF4238 domain-containing protein</fullName>
    </recommendedName>
</protein>
<dbReference type="InParanoid" id="Q0EZY0"/>
<dbReference type="InterPro" id="IPR025332">
    <property type="entry name" value="DUF4238"/>
</dbReference>
<reference evidence="1 2" key="1">
    <citation type="submission" date="2006-09" db="EMBL/GenBank/DDBJ databases">
        <authorList>
            <person name="Emerson D."/>
            <person name="Ferriera S."/>
            <person name="Johnson J."/>
            <person name="Kravitz S."/>
            <person name="Halpern A."/>
            <person name="Remington K."/>
            <person name="Beeson K."/>
            <person name="Tran B."/>
            <person name="Rogers Y.-H."/>
            <person name="Friedman R."/>
            <person name="Venter J.C."/>
        </authorList>
    </citation>
    <scope>NUCLEOTIDE SEQUENCE [LARGE SCALE GENOMIC DNA]</scope>
    <source>
        <strain evidence="1 2">PV-1</strain>
    </source>
</reference>
<proteinExistence type="predicted"/>
<dbReference type="STRING" id="314344.AL013_11265"/>
<accession>Q0EZY0</accession>